<proteinExistence type="predicted"/>
<protein>
    <submittedName>
        <fullName evidence="3">DUF302 domain-containing protein</fullName>
    </submittedName>
</protein>
<evidence type="ECO:0000313" key="3">
    <source>
        <dbReference type="EMBL" id="MBD1396459.1"/>
    </source>
</evidence>
<evidence type="ECO:0000313" key="4">
    <source>
        <dbReference type="Proteomes" id="UP000625551"/>
    </source>
</evidence>
<feature type="signal peptide" evidence="1">
    <location>
        <begin position="1"/>
        <end position="23"/>
    </location>
</feature>
<dbReference type="PROSITE" id="PS51257">
    <property type="entry name" value="PROKAR_LIPOPROTEIN"/>
    <property type="match status" value="1"/>
</dbReference>
<name>A0ABR7XDT7_9BACT</name>
<sequence length="310" mass="33308">MKKTVKNCLFGLLCLNLATIITGCNDNDDLLEEDKPTAIGLAYTQAANRNLDTVYNDLVNALSGNSAIGIVAEVNHQQNAANAGLELNPTRVVLFGNPALGTPLMQANQQAGLDLPQNILLYQNVRGDVYATFNTVQYLASRHGVDTVSTLPKISTALTNLTETATGSSIQMPENETVALNEGVISIESVNSFADSYSKLRASIEANSNLKLVAELDHQQNAQSVGMALRPTKLIVFGNPNLGTPLMKAEQTIGIDLPQKMLVYEDKDGKVYIAYNDPQYLAERHGISGETETLVKISTALSKLATEAAQ</sequence>
<comment type="caution">
    <text evidence="3">The sequence shown here is derived from an EMBL/GenBank/DDBJ whole genome shotgun (WGS) entry which is preliminary data.</text>
</comment>
<gene>
    <name evidence="3" type="ORF">H9Q13_04725</name>
</gene>
<dbReference type="SUPFAM" id="SSF103247">
    <property type="entry name" value="TT1751-like"/>
    <property type="match status" value="2"/>
</dbReference>
<feature type="chain" id="PRO_5045321393" evidence="1">
    <location>
        <begin position="24"/>
        <end position="310"/>
    </location>
</feature>
<reference evidence="3 4" key="1">
    <citation type="submission" date="2020-09" db="EMBL/GenBank/DDBJ databases">
        <title>Genome sequencing and assembly of Pontibacter sp.</title>
        <authorList>
            <person name="Chhetri G."/>
        </authorList>
    </citation>
    <scope>NUCLEOTIDE SEQUENCE [LARGE SCALE GENOMIC DNA]</scope>
    <source>
        <strain evidence="3 4">JH31</strain>
    </source>
</reference>
<dbReference type="Gene3D" id="3.30.310.70">
    <property type="entry name" value="TT1751-like domain"/>
    <property type="match status" value="2"/>
</dbReference>
<dbReference type="CDD" id="cd14797">
    <property type="entry name" value="DUF302"/>
    <property type="match status" value="2"/>
</dbReference>
<evidence type="ECO:0000256" key="1">
    <source>
        <dbReference type="SAM" id="SignalP"/>
    </source>
</evidence>
<dbReference type="InterPro" id="IPR005180">
    <property type="entry name" value="DUF302"/>
</dbReference>
<dbReference type="PANTHER" id="PTHR38342">
    <property type="entry name" value="SLR5037 PROTEIN"/>
    <property type="match status" value="1"/>
</dbReference>
<dbReference type="PANTHER" id="PTHR38342:SF2">
    <property type="entry name" value="INNER MEMBRANE OR EXPORTED"/>
    <property type="match status" value="1"/>
</dbReference>
<feature type="domain" description="DUF302" evidence="2">
    <location>
        <begin position="216"/>
        <end position="278"/>
    </location>
</feature>
<feature type="domain" description="DUF302" evidence="2">
    <location>
        <begin position="74"/>
        <end position="134"/>
    </location>
</feature>
<keyword evidence="1" id="KW-0732">Signal</keyword>
<dbReference type="RefSeq" id="WP_191182560.1">
    <property type="nucleotide sequence ID" value="NZ_JACXAJ010000001.1"/>
</dbReference>
<dbReference type="EMBL" id="JACXAJ010000001">
    <property type="protein sequence ID" value="MBD1396459.1"/>
    <property type="molecule type" value="Genomic_DNA"/>
</dbReference>
<evidence type="ECO:0000259" key="2">
    <source>
        <dbReference type="Pfam" id="PF03625"/>
    </source>
</evidence>
<dbReference type="Proteomes" id="UP000625551">
    <property type="component" value="Unassembled WGS sequence"/>
</dbReference>
<dbReference type="Pfam" id="PF03625">
    <property type="entry name" value="DUF302"/>
    <property type="match status" value="2"/>
</dbReference>
<keyword evidence="4" id="KW-1185">Reference proteome</keyword>
<organism evidence="3 4">
    <name type="scientific">Pontibacter aquaedesilientis</name>
    <dbReference type="NCBI Taxonomy" id="2766980"/>
    <lineage>
        <taxon>Bacteria</taxon>
        <taxon>Pseudomonadati</taxon>
        <taxon>Bacteroidota</taxon>
        <taxon>Cytophagia</taxon>
        <taxon>Cytophagales</taxon>
        <taxon>Hymenobacteraceae</taxon>
        <taxon>Pontibacter</taxon>
    </lineage>
</organism>
<accession>A0ABR7XDT7</accession>
<dbReference type="InterPro" id="IPR035923">
    <property type="entry name" value="TT1751-like_sf"/>
</dbReference>